<evidence type="ECO:0000313" key="7">
    <source>
        <dbReference type="EMBL" id="KAG7396918.1"/>
    </source>
</evidence>
<proteinExistence type="inferred from homology"/>
<dbReference type="EMBL" id="JAGDFL010000134">
    <property type="protein sequence ID" value="KAG7396918.1"/>
    <property type="molecule type" value="Genomic_DNA"/>
</dbReference>
<feature type="signal peptide" evidence="5">
    <location>
        <begin position="1"/>
        <end position="24"/>
    </location>
</feature>
<organism evidence="7 8">
    <name type="scientific">Phytophthora boehmeriae</name>
    <dbReference type="NCBI Taxonomy" id="109152"/>
    <lineage>
        <taxon>Eukaryota</taxon>
        <taxon>Sar</taxon>
        <taxon>Stramenopiles</taxon>
        <taxon>Oomycota</taxon>
        <taxon>Peronosporomycetes</taxon>
        <taxon>Peronosporales</taxon>
        <taxon>Peronosporaceae</taxon>
        <taxon>Phytophthora</taxon>
    </lineage>
</organism>
<gene>
    <name evidence="7" type="ORF">PHYBOEH_001562</name>
</gene>
<comment type="subcellular location">
    <subcellularLocation>
        <location evidence="1 5">Secreted</location>
    </subcellularLocation>
</comment>
<keyword evidence="4 5" id="KW-0732">Signal</keyword>
<comment type="function">
    <text evidence="5">Effector that suppresses plant defense responses during pathogen infection.</text>
</comment>
<evidence type="ECO:0000256" key="2">
    <source>
        <dbReference type="ARBA" id="ARBA00010400"/>
    </source>
</evidence>
<name>A0A8T1WXH7_9STRA</name>
<evidence type="ECO:0000256" key="6">
    <source>
        <dbReference type="SAM" id="MobiDB-lite"/>
    </source>
</evidence>
<comment type="similarity">
    <text evidence="2 5">Belongs to the RxLR effector family.</text>
</comment>
<evidence type="ECO:0000256" key="3">
    <source>
        <dbReference type="ARBA" id="ARBA00022525"/>
    </source>
</evidence>
<reference evidence="7" key="1">
    <citation type="submission" date="2021-02" db="EMBL/GenBank/DDBJ databases">
        <authorList>
            <person name="Palmer J.M."/>
        </authorList>
    </citation>
    <scope>NUCLEOTIDE SEQUENCE</scope>
    <source>
        <strain evidence="7">SCRP23</strain>
    </source>
</reference>
<evidence type="ECO:0000313" key="8">
    <source>
        <dbReference type="Proteomes" id="UP000693981"/>
    </source>
</evidence>
<comment type="caution">
    <text evidence="7">The sequence shown here is derived from an EMBL/GenBank/DDBJ whole genome shotgun (WGS) entry which is preliminary data.</text>
</comment>
<feature type="chain" id="PRO_5035962838" description="RxLR effector protein" evidence="5">
    <location>
        <begin position="25"/>
        <end position="166"/>
    </location>
</feature>
<evidence type="ECO:0000256" key="1">
    <source>
        <dbReference type="ARBA" id="ARBA00004613"/>
    </source>
</evidence>
<evidence type="ECO:0000256" key="4">
    <source>
        <dbReference type="ARBA" id="ARBA00022729"/>
    </source>
</evidence>
<dbReference type="Proteomes" id="UP000693981">
    <property type="component" value="Unassembled WGS sequence"/>
</dbReference>
<dbReference type="Pfam" id="PF16810">
    <property type="entry name" value="RXLR"/>
    <property type="match status" value="1"/>
</dbReference>
<dbReference type="AlphaFoldDB" id="A0A8T1WXH7"/>
<comment type="domain">
    <text evidence="5">The RxLR-dEER motif acts to carry the protein into the host cell cytoplasm through binding to cell surface phosphatidylinositol-3-phosphate.</text>
</comment>
<accession>A0A8T1WXH7</accession>
<feature type="compositionally biased region" description="Basic and acidic residues" evidence="6">
    <location>
        <begin position="63"/>
        <end position="72"/>
    </location>
</feature>
<evidence type="ECO:0000256" key="5">
    <source>
        <dbReference type="RuleBase" id="RU367124"/>
    </source>
</evidence>
<feature type="region of interest" description="Disordered" evidence="6">
    <location>
        <begin position="59"/>
        <end position="82"/>
    </location>
</feature>
<keyword evidence="8" id="KW-1185">Reference proteome</keyword>
<keyword evidence="3 5" id="KW-0964">Secreted</keyword>
<dbReference type="GO" id="GO:0005576">
    <property type="term" value="C:extracellular region"/>
    <property type="evidence" value="ECO:0007669"/>
    <property type="project" value="UniProtKB-SubCell"/>
</dbReference>
<dbReference type="InterPro" id="IPR031825">
    <property type="entry name" value="RXLR"/>
</dbReference>
<sequence length="166" mass="18626">MRVCYVLLTVVAALVADTCATVSAASDSSIIKLSEEISPNSAQSSHSLTTHDSNFIGRRSLRGVKEDKDDTSTKISATEDDKDEEERVVLKADLVASLRISEGDAKVLRGILKRREPEHILAKLKAPFEYVNGFKVYPKDSPQYRKYLYYVKYARDYLPDSMFAKV</sequence>
<protein>
    <recommendedName>
        <fullName evidence="5">RxLR effector protein</fullName>
    </recommendedName>
</protein>